<dbReference type="SUPFAM" id="SSF54909">
    <property type="entry name" value="Dimeric alpha+beta barrel"/>
    <property type="match status" value="1"/>
</dbReference>
<gene>
    <name evidence="1" type="ORF">B2A_05239</name>
</gene>
<accession>T1A701</accession>
<dbReference type="EMBL" id="AUZZ01003618">
    <property type="protein sequence ID" value="EQD56466.1"/>
    <property type="molecule type" value="Genomic_DNA"/>
</dbReference>
<reference evidence="1" key="1">
    <citation type="submission" date="2013-08" db="EMBL/GenBank/DDBJ databases">
        <authorList>
            <person name="Mendez C."/>
            <person name="Richter M."/>
            <person name="Ferrer M."/>
            <person name="Sanchez J."/>
        </authorList>
    </citation>
    <scope>NUCLEOTIDE SEQUENCE</scope>
</reference>
<name>T1A701_9ZZZZ</name>
<dbReference type="InterPro" id="IPR009799">
    <property type="entry name" value="EthD_dom"/>
</dbReference>
<dbReference type="PANTHER" id="PTHR40260:SF2">
    <property type="entry name" value="BLR8190 PROTEIN"/>
    <property type="match status" value="1"/>
</dbReference>
<sequence length="106" mass="12190">MKCITVLYPMKDNESFDFDFYKRRHVPLIQDILGKSLHKIEVRKGHSSHDGAAPTYVAVISIWIADWDAYEKAMAARTQELLDEVPLFTKVMPTMQIDEVFCEGTP</sequence>
<organism evidence="1">
    <name type="scientific">mine drainage metagenome</name>
    <dbReference type="NCBI Taxonomy" id="410659"/>
    <lineage>
        <taxon>unclassified sequences</taxon>
        <taxon>metagenomes</taxon>
        <taxon>ecological metagenomes</taxon>
    </lineage>
</organism>
<comment type="caution">
    <text evidence="1">The sequence shown here is derived from an EMBL/GenBank/DDBJ whole genome shotgun (WGS) entry which is preliminary data.</text>
</comment>
<dbReference type="Gene3D" id="3.30.70.100">
    <property type="match status" value="1"/>
</dbReference>
<dbReference type="InterPro" id="IPR011008">
    <property type="entry name" value="Dimeric_a/b-barrel"/>
</dbReference>
<reference evidence="1" key="2">
    <citation type="journal article" date="2014" name="ISME J.">
        <title>Microbial stratification in low pH oxic and suboxic macroscopic growths along an acid mine drainage.</title>
        <authorList>
            <person name="Mendez-Garcia C."/>
            <person name="Mesa V."/>
            <person name="Sprenger R.R."/>
            <person name="Richter M."/>
            <person name="Diez M.S."/>
            <person name="Solano J."/>
            <person name="Bargiela R."/>
            <person name="Golyshina O.V."/>
            <person name="Manteca A."/>
            <person name="Ramos J.L."/>
            <person name="Gallego J.R."/>
            <person name="Llorente I."/>
            <person name="Martins Dos Santos V.A."/>
            <person name="Jensen O.N."/>
            <person name="Pelaez A.I."/>
            <person name="Sanchez J."/>
            <person name="Ferrer M."/>
        </authorList>
    </citation>
    <scope>NUCLEOTIDE SEQUENCE</scope>
</reference>
<evidence type="ECO:0000313" key="1">
    <source>
        <dbReference type="EMBL" id="EQD56466.1"/>
    </source>
</evidence>
<dbReference type="GO" id="GO:0016491">
    <property type="term" value="F:oxidoreductase activity"/>
    <property type="evidence" value="ECO:0007669"/>
    <property type="project" value="InterPro"/>
</dbReference>
<dbReference type="PANTHER" id="PTHR40260">
    <property type="entry name" value="BLR8190 PROTEIN"/>
    <property type="match status" value="1"/>
</dbReference>
<protein>
    <submittedName>
        <fullName evidence="1">Ethyl tert-butyl ether degradation EthD</fullName>
    </submittedName>
</protein>
<dbReference type="NCBIfam" id="TIGR02118">
    <property type="entry name" value="EthD family reductase"/>
    <property type="match status" value="1"/>
</dbReference>
<dbReference type="AlphaFoldDB" id="T1A701"/>
<proteinExistence type="predicted"/>